<dbReference type="Pfam" id="PF00300">
    <property type="entry name" value="His_Phos_1"/>
    <property type="match status" value="1"/>
</dbReference>
<feature type="region of interest" description="Disordered" evidence="1">
    <location>
        <begin position="15"/>
        <end position="36"/>
    </location>
</feature>
<sequence length="202" mass="22326">MVVQLLLIRHAEPDNARSGSGLPVDPPLTDGGRRQADRLPDALAPYRITRLFSSPQRRAAQTAEPVAAARRLAVEEVEDLAEYDYGLDHYFTIETAKTAASDAYERIRAGLLPEFVDAELFRTRVLRGLDHVVASCEHPDTAAVFVHGGVINVVLEHLLDLPRPLTFPIEYTSVTRILVSRSGARRVASVNETGHVRDTLRV</sequence>
<dbReference type="GO" id="GO:0005737">
    <property type="term" value="C:cytoplasm"/>
    <property type="evidence" value="ECO:0007669"/>
    <property type="project" value="TreeGrafter"/>
</dbReference>
<dbReference type="PANTHER" id="PTHR48100:SF1">
    <property type="entry name" value="HISTIDINE PHOSPHATASE FAMILY PROTEIN-RELATED"/>
    <property type="match status" value="1"/>
</dbReference>
<dbReference type="GO" id="GO:0016791">
    <property type="term" value="F:phosphatase activity"/>
    <property type="evidence" value="ECO:0007669"/>
    <property type="project" value="TreeGrafter"/>
</dbReference>
<dbReference type="InterPro" id="IPR029033">
    <property type="entry name" value="His_PPase_superfam"/>
</dbReference>
<dbReference type="CDD" id="cd07067">
    <property type="entry name" value="HP_PGM_like"/>
    <property type="match status" value="1"/>
</dbReference>
<reference evidence="2 3" key="1">
    <citation type="submission" date="2018-06" db="EMBL/GenBank/DDBJ databases">
        <authorList>
            <consortium name="Pathogen Informatics"/>
            <person name="Doyle S."/>
        </authorList>
    </citation>
    <scope>NUCLEOTIDE SEQUENCE [LARGE SCALE GENOMIC DNA]</scope>
    <source>
        <strain evidence="2 3">NCTC10994</strain>
    </source>
</reference>
<accession>A0A2X4X213</accession>
<dbReference type="PANTHER" id="PTHR48100">
    <property type="entry name" value="BROAD-SPECIFICITY PHOSPHATASE YOR283W-RELATED"/>
    <property type="match status" value="1"/>
</dbReference>
<name>A0A2X4X213_9NOCA</name>
<keyword evidence="3" id="KW-1185">Reference proteome</keyword>
<dbReference type="STRING" id="1219011.GCA_001895045_02659"/>
<evidence type="ECO:0000313" key="2">
    <source>
        <dbReference type="EMBL" id="SQI33385.1"/>
    </source>
</evidence>
<evidence type="ECO:0000313" key="3">
    <source>
        <dbReference type="Proteomes" id="UP000249091"/>
    </source>
</evidence>
<dbReference type="Gene3D" id="3.40.50.1240">
    <property type="entry name" value="Phosphoglycerate mutase-like"/>
    <property type="match status" value="1"/>
</dbReference>
<evidence type="ECO:0000256" key="1">
    <source>
        <dbReference type="SAM" id="MobiDB-lite"/>
    </source>
</evidence>
<protein>
    <submittedName>
        <fullName evidence="2">Phosphoglycerate mutase family protein</fullName>
    </submittedName>
</protein>
<dbReference type="InterPro" id="IPR013078">
    <property type="entry name" value="His_Pase_superF_clade-1"/>
</dbReference>
<dbReference type="Proteomes" id="UP000249091">
    <property type="component" value="Chromosome 1"/>
</dbReference>
<dbReference type="InterPro" id="IPR050275">
    <property type="entry name" value="PGM_Phosphatase"/>
</dbReference>
<organism evidence="2 3">
    <name type="scientific">Rhodococcus coprophilus</name>
    <dbReference type="NCBI Taxonomy" id="38310"/>
    <lineage>
        <taxon>Bacteria</taxon>
        <taxon>Bacillati</taxon>
        <taxon>Actinomycetota</taxon>
        <taxon>Actinomycetes</taxon>
        <taxon>Mycobacteriales</taxon>
        <taxon>Nocardiaceae</taxon>
        <taxon>Rhodococcus</taxon>
    </lineage>
</organism>
<dbReference type="AlphaFoldDB" id="A0A2X4X213"/>
<gene>
    <name evidence="2" type="ORF">NCTC10994_02554</name>
</gene>
<dbReference type="SMART" id="SM00855">
    <property type="entry name" value="PGAM"/>
    <property type="match status" value="1"/>
</dbReference>
<dbReference type="SUPFAM" id="SSF53254">
    <property type="entry name" value="Phosphoglycerate mutase-like"/>
    <property type="match status" value="1"/>
</dbReference>
<dbReference type="EMBL" id="LS483468">
    <property type="protein sequence ID" value="SQI33385.1"/>
    <property type="molecule type" value="Genomic_DNA"/>
</dbReference>
<proteinExistence type="predicted"/>
<dbReference type="KEGG" id="rcr:NCTC10994_02554"/>